<keyword evidence="3" id="KW-1185">Reference proteome</keyword>
<gene>
    <name evidence="2" type="ORF">L596_017392</name>
</gene>
<organism evidence="2 3">
    <name type="scientific">Steinernema carpocapsae</name>
    <name type="common">Entomopathogenic nematode</name>
    <dbReference type="NCBI Taxonomy" id="34508"/>
    <lineage>
        <taxon>Eukaryota</taxon>
        <taxon>Metazoa</taxon>
        <taxon>Ecdysozoa</taxon>
        <taxon>Nematoda</taxon>
        <taxon>Chromadorea</taxon>
        <taxon>Rhabditida</taxon>
        <taxon>Tylenchina</taxon>
        <taxon>Panagrolaimomorpha</taxon>
        <taxon>Strongyloidoidea</taxon>
        <taxon>Steinernematidae</taxon>
        <taxon>Steinernema</taxon>
    </lineage>
</organism>
<dbReference type="Proteomes" id="UP000298663">
    <property type="component" value="Unassembled WGS sequence"/>
</dbReference>
<reference evidence="2 3" key="1">
    <citation type="journal article" date="2015" name="Genome Biol.">
        <title>Comparative genomics of Steinernema reveals deeply conserved gene regulatory networks.</title>
        <authorList>
            <person name="Dillman A.R."/>
            <person name="Macchietto M."/>
            <person name="Porter C.F."/>
            <person name="Rogers A."/>
            <person name="Williams B."/>
            <person name="Antoshechkin I."/>
            <person name="Lee M.M."/>
            <person name="Goodwin Z."/>
            <person name="Lu X."/>
            <person name="Lewis E.E."/>
            <person name="Goodrich-Blair H."/>
            <person name="Stock S.P."/>
            <person name="Adams B.J."/>
            <person name="Sternberg P.W."/>
            <person name="Mortazavi A."/>
        </authorList>
    </citation>
    <scope>NUCLEOTIDE SEQUENCE [LARGE SCALE GENOMIC DNA]</scope>
    <source>
        <strain evidence="2 3">ALL</strain>
    </source>
</reference>
<feature type="signal peptide" evidence="1">
    <location>
        <begin position="1"/>
        <end position="19"/>
    </location>
</feature>
<evidence type="ECO:0000256" key="1">
    <source>
        <dbReference type="SAM" id="SignalP"/>
    </source>
</evidence>
<reference evidence="2 3" key="2">
    <citation type="journal article" date="2019" name="G3 (Bethesda)">
        <title>Hybrid Assembly of the Genome of the Entomopathogenic Nematode Steinernema carpocapsae Identifies the X-Chromosome.</title>
        <authorList>
            <person name="Serra L."/>
            <person name="Macchietto M."/>
            <person name="Macias-Munoz A."/>
            <person name="McGill C.J."/>
            <person name="Rodriguez I.M."/>
            <person name="Rodriguez B."/>
            <person name="Murad R."/>
            <person name="Mortazavi A."/>
        </authorList>
    </citation>
    <scope>NUCLEOTIDE SEQUENCE [LARGE SCALE GENOMIC DNA]</scope>
    <source>
        <strain evidence="2 3">ALL</strain>
    </source>
</reference>
<name>A0A4U5N1T8_STECR</name>
<dbReference type="AlphaFoldDB" id="A0A4U5N1T8"/>
<sequence>MLVPLLALSFIVPTVQVHALPYRPLCSPFSYVHEPASVFLNATQYCLKVTELLITLKDTSNIDQHTDTIVDCLRYGNATAQWNHLDGHCSKVYDAGQRQLCESTVKAHGDLESIVLLLEKRLEANLKLLDRTSEEQTGFIRRAAIQTAEIVSQLYSLVLNIEIVEKRQYFCSLCRSQRLPIAFIEDRSIAISDCDHNNEVLALKESDSDFYRNAMFTQLIVEAIAVKACAVVLHLENSSEMFKIINGRIFKHVKGIECVLNQTH</sequence>
<protein>
    <recommendedName>
        <fullName evidence="4">Protein TsetseEP domain-containing protein</fullName>
    </recommendedName>
</protein>
<comment type="caution">
    <text evidence="2">The sequence shown here is derived from an EMBL/GenBank/DDBJ whole genome shotgun (WGS) entry which is preliminary data.</text>
</comment>
<proteinExistence type="predicted"/>
<accession>A0A4U5N1T8</accession>
<evidence type="ECO:0000313" key="3">
    <source>
        <dbReference type="Proteomes" id="UP000298663"/>
    </source>
</evidence>
<evidence type="ECO:0008006" key="4">
    <source>
        <dbReference type="Google" id="ProtNLM"/>
    </source>
</evidence>
<keyword evidence="1" id="KW-0732">Signal</keyword>
<dbReference type="EMBL" id="AZBU02000005">
    <property type="protein sequence ID" value="TKR76220.1"/>
    <property type="molecule type" value="Genomic_DNA"/>
</dbReference>
<evidence type="ECO:0000313" key="2">
    <source>
        <dbReference type="EMBL" id="TKR76220.1"/>
    </source>
</evidence>
<feature type="chain" id="PRO_5020427745" description="Protein TsetseEP domain-containing protein" evidence="1">
    <location>
        <begin position="20"/>
        <end position="264"/>
    </location>
</feature>